<dbReference type="PANTHER" id="PTHR43427:SF6">
    <property type="entry name" value="CHLORIDE CHANNEL PROTEIN CLC-E"/>
    <property type="match status" value="1"/>
</dbReference>
<evidence type="ECO:0000256" key="10">
    <source>
        <dbReference type="SAM" id="MobiDB-lite"/>
    </source>
</evidence>
<dbReference type="InterPro" id="IPR050368">
    <property type="entry name" value="ClC-type_chloride_channel"/>
</dbReference>
<evidence type="ECO:0000313" key="12">
    <source>
        <dbReference type="EMBL" id="TLU73634.1"/>
    </source>
</evidence>
<keyword evidence="9" id="KW-0407">Ion channel</keyword>
<feature type="transmembrane region" description="Helical" evidence="11">
    <location>
        <begin position="393"/>
        <end position="414"/>
    </location>
</feature>
<keyword evidence="13" id="KW-1185">Reference proteome</keyword>
<evidence type="ECO:0000256" key="8">
    <source>
        <dbReference type="ARBA" id="ARBA00023214"/>
    </source>
</evidence>
<feature type="compositionally biased region" description="Pro residues" evidence="10">
    <location>
        <begin position="461"/>
        <end position="471"/>
    </location>
</feature>
<dbReference type="PANTHER" id="PTHR43427">
    <property type="entry name" value="CHLORIDE CHANNEL PROTEIN CLC-E"/>
    <property type="match status" value="1"/>
</dbReference>
<dbReference type="InterPro" id="IPR014743">
    <property type="entry name" value="Cl-channel_core"/>
</dbReference>
<gene>
    <name evidence="12" type="ORF">FE263_08160</name>
</gene>
<accession>A0A5R9J7N1</accession>
<feature type="transmembrane region" description="Helical" evidence="11">
    <location>
        <begin position="266"/>
        <end position="289"/>
    </location>
</feature>
<feature type="region of interest" description="Disordered" evidence="10">
    <location>
        <begin position="437"/>
        <end position="471"/>
    </location>
</feature>
<keyword evidence="3 11" id="KW-0812">Transmembrane</keyword>
<sequence length="471" mass="48310">MQRRARHTRVFSRQHAGRRVTYWLGGILVGLIAVGFAGVADFVDLQRRHLIAAAGGWIMLLLAPSGLALSIWLTRRYAPGARGSGIPQVIATLHMTEPGQIDDVLSWRNAVGKVGLTLLGLFCGASIGREGPTVQVGATLMHLLGRRLGVVDGAARRALILAGGAAGISAAFNTPLAGIVFAIEELSHSFQSRTSGTMLTAVILSGLTSLAILGNYTYFGHAGATLPVGTAWIAAPLCAVAGGIAGGSFSALLVRMSGGIPGRAGRLAAAHPVLFAASCGLLIAALGLASGGLTYGTGYAQARHIVDGDAHLPAGFFALKFAASLISYCSGIPGGIFAPSLAIGAGIGGWVAHLLPHAAPGMVVLLGMAAYFSAVVQAPLTATVIVMEMTDNQQVTVALLATSFLAFGISRLICRRPLYGALARHFLRSLALARNPGDAPTLGSGEPPRHDARPAGSQLPPTRPPAAPHTP</sequence>
<keyword evidence="6 11" id="KW-0472">Membrane</keyword>
<comment type="subcellular location">
    <subcellularLocation>
        <location evidence="1">Membrane</location>
        <topology evidence="1">Multi-pass membrane protein</topology>
    </subcellularLocation>
</comment>
<dbReference type="AlphaFoldDB" id="A0A5R9J7N1"/>
<dbReference type="Pfam" id="PF00654">
    <property type="entry name" value="Voltage_CLC"/>
    <property type="match status" value="1"/>
</dbReference>
<name>A0A5R9J7N1_9PROT</name>
<dbReference type="GO" id="GO:0034707">
    <property type="term" value="C:chloride channel complex"/>
    <property type="evidence" value="ECO:0007669"/>
    <property type="project" value="UniProtKB-KW"/>
</dbReference>
<reference evidence="12 13" key="1">
    <citation type="submission" date="2019-05" db="EMBL/GenBank/DDBJ databases">
        <authorList>
            <person name="Pankratov T."/>
            <person name="Grouzdev D."/>
        </authorList>
    </citation>
    <scope>NUCLEOTIDE SEQUENCE [LARGE SCALE GENOMIC DNA]</scope>
    <source>
        <strain evidence="12 13">KEBCLARHB70R</strain>
    </source>
</reference>
<dbReference type="EMBL" id="VCDI01000002">
    <property type="protein sequence ID" value="TLU73634.1"/>
    <property type="molecule type" value="Genomic_DNA"/>
</dbReference>
<dbReference type="GO" id="GO:0005254">
    <property type="term" value="F:chloride channel activity"/>
    <property type="evidence" value="ECO:0007669"/>
    <property type="project" value="UniProtKB-KW"/>
</dbReference>
<comment type="caution">
    <text evidence="12">The sequence shown here is derived from an EMBL/GenBank/DDBJ whole genome shotgun (WGS) entry which is preliminary data.</text>
</comment>
<dbReference type="PRINTS" id="PR00762">
    <property type="entry name" value="CLCHANNEL"/>
</dbReference>
<dbReference type="InterPro" id="IPR001807">
    <property type="entry name" value="ClC"/>
</dbReference>
<evidence type="ECO:0000313" key="13">
    <source>
        <dbReference type="Proteomes" id="UP000305654"/>
    </source>
</evidence>
<keyword evidence="4 11" id="KW-1133">Transmembrane helix</keyword>
<feature type="transmembrane region" description="Helical" evidence="11">
    <location>
        <begin position="198"/>
        <end position="219"/>
    </location>
</feature>
<evidence type="ECO:0000256" key="9">
    <source>
        <dbReference type="ARBA" id="ARBA00023303"/>
    </source>
</evidence>
<evidence type="ECO:0000256" key="6">
    <source>
        <dbReference type="ARBA" id="ARBA00023136"/>
    </source>
</evidence>
<feature type="transmembrane region" description="Helical" evidence="11">
    <location>
        <begin position="51"/>
        <end position="73"/>
    </location>
</feature>
<feature type="transmembrane region" description="Helical" evidence="11">
    <location>
        <begin position="363"/>
        <end position="387"/>
    </location>
</feature>
<dbReference type="Proteomes" id="UP000305654">
    <property type="component" value="Unassembled WGS sequence"/>
</dbReference>
<evidence type="ECO:0000256" key="7">
    <source>
        <dbReference type="ARBA" id="ARBA00023173"/>
    </source>
</evidence>
<keyword evidence="5" id="KW-0406">Ion transport</keyword>
<evidence type="ECO:0000256" key="5">
    <source>
        <dbReference type="ARBA" id="ARBA00023065"/>
    </source>
</evidence>
<keyword evidence="7" id="KW-0869">Chloride channel</keyword>
<protein>
    <submittedName>
        <fullName evidence="12">Chloride channel protein</fullName>
    </submittedName>
</protein>
<feature type="transmembrane region" description="Helical" evidence="11">
    <location>
        <begin position="231"/>
        <end position="254"/>
    </location>
</feature>
<dbReference type="OrthoDB" id="9767361at2"/>
<dbReference type="Gene3D" id="1.10.3080.10">
    <property type="entry name" value="Clc chloride channel"/>
    <property type="match status" value="1"/>
</dbReference>
<organism evidence="12 13">
    <name type="scientific">Lichenicoccus roseus</name>
    <dbReference type="NCBI Taxonomy" id="2683649"/>
    <lineage>
        <taxon>Bacteria</taxon>
        <taxon>Pseudomonadati</taxon>
        <taxon>Pseudomonadota</taxon>
        <taxon>Alphaproteobacteria</taxon>
        <taxon>Acetobacterales</taxon>
        <taxon>Acetobacteraceae</taxon>
        <taxon>Lichenicoccus</taxon>
    </lineage>
</organism>
<evidence type="ECO:0000256" key="2">
    <source>
        <dbReference type="ARBA" id="ARBA00022448"/>
    </source>
</evidence>
<evidence type="ECO:0000256" key="4">
    <source>
        <dbReference type="ARBA" id="ARBA00022989"/>
    </source>
</evidence>
<keyword evidence="2" id="KW-0813">Transport</keyword>
<dbReference type="SUPFAM" id="SSF81340">
    <property type="entry name" value="Clc chloride channel"/>
    <property type="match status" value="1"/>
</dbReference>
<evidence type="ECO:0000256" key="1">
    <source>
        <dbReference type="ARBA" id="ARBA00004141"/>
    </source>
</evidence>
<evidence type="ECO:0000256" key="11">
    <source>
        <dbReference type="SAM" id="Phobius"/>
    </source>
</evidence>
<evidence type="ECO:0000256" key="3">
    <source>
        <dbReference type="ARBA" id="ARBA00022692"/>
    </source>
</evidence>
<keyword evidence="8" id="KW-0868">Chloride</keyword>
<feature type="transmembrane region" description="Helical" evidence="11">
    <location>
        <begin position="325"/>
        <end position="351"/>
    </location>
</feature>
<proteinExistence type="predicted"/>
<dbReference type="CDD" id="cd01034">
    <property type="entry name" value="EriC_like"/>
    <property type="match status" value="1"/>
</dbReference>
<feature type="transmembrane region" description="Helical" evidence="11">
    <location>
        <begin position="20"/>
        <end position="39"/>
    </location>
</feature>